<sequence length="74" mass="7813">MADPHVFSRNSATEDDRVPAAGQTPRPSDTLVGSKDSPDPDYHPEALANAVTDSEAGAIPDNDEGGITPLKRRD</sequence>
<feature type="region of interest" description="Disordered" evidence="1">
    <location>
        <begin position="1"/>
        <end position="74"/>
    </location>
</feature>
<evidence type="ECO:0000313" key="2">
    <source>
        <dbReference type="EMBL" id="GGD33591.1"/>
    </source>
</evidence>
<protein>
    <submittedName>
        <fullName evidence="2">Uncharacterized protein</fullName>
    </submittedName>
</protein>
<evidence type="ECO:0000256" key="1">
    <source>
        <dbReference type="SAM" id="MobiDB-lite"/>
    </source>
</evidence>
<name>A0A916Y6K5_9HYPH</name>
<dbReference type="AlphaFoldDB" id="A0A916Y6K5"/>
<keyword evidence="3" id="KW-1185">Reference proteome</keyword>
<dbReference type="RefSeq" id="WP_188854265.1">
    <property type="nucleotide sequence ID" value="NZ_BMJJ01000011.1"/>
</dbReference>
<comment type="caution">
    <text evidence="2">The sequence shown here is derived from an EMBL/GenBank/DDBJ whole genome shotgun (WGS) entry which is preliminary data.</text>
</comment>
<organism evidence="2 3">
    <name type="scientific">Aureimonas glaciei</name>
    <dbReference type="NCBI Taxonomy" id="1776957"/>
    <lineage>
        <taxon>Bacteria</taxon>
        <taxon>Pseudomonadati</taxon>
        <taxon>Pseudomonadota</taxon>
        <taxon>Alphaproteobacteria</taxon>
        <taxon>Hyphomicrobiales</taxon>
        <taxon>Aurantimonadaceae</taxon>
        <taxon>Aureimonas</taxon>
    </lineage>
</organism>
<dbReference type="EMBL" id="BMJJ01000011">
    <property type="protein sequence ID" value="GGD33591.1"/>
    <property type="molecule type" value="Genomic_DNA"/>
</dbReference>
<dbReference type="Proteomes" id="UP000613160">
    <property type="component" value="Unassembled WGS sequence"/>
</dbReference>
<accession>A0A916Y6K5</accession>
<proteinExistence type="predicted"/>
<evidence type="ECO:0000313" key="3">
    <source>
        <dbReference type="Proteomes" id="UP000613160"/>
    </source>
</evidence>
<reference evidence="2" key="2">
    <citation type="submission" date="2020-09" db="EMBL/GenBank/DDBJ databases">
        <authorList>
            <person name="Sun Q."/>
            <person name="Zhou Y."/>
        </authorList>
    </citation>
    <scope>NUCLEOTIDE SEQUENCE</scope>
    <source>
        <strain evidence="2">CGMCC 1.15493</strain>
    </source>
</reference>
<reference evidence="2" key="1">
    <citation type="journal article" date="2014" name="Int. J. Syst. Evol. Microbiol.">
        <title>Complete genome sequence of Corynebacterium casei LMG S-19264T (=DSM 44701T), isolated from a smear-ripened cheese.</title>
        <authorList>
            <consortium name="US DOE Joint Genome Institute (JGI-PGF)"/>
            <person name="Walter F."/>
            <person name="Albersmeier A."/>
            <person name="Kalinowski J."/>
            <person name="Ruckert C."/>
        </authorList>
    </citation>
    <scope>NUCLEOTIDE SEQUENCE</scope>
    <source>
        <strain evidence="2">CGMCC 1.15493</strain>
    </source>
</reference>
<gene>
    <name evidence="2" type="ORF">GCM10011335_40730</name>
</gene>